<protein>
    <submittedName>
        <fullName evidence="2">Uncharacterized protein</fullName>
    </submittedName>
</protein>
<feature type="compositionally biased region" description="Low complexity" evidence="1">
    <location>
        <begin position="52"/>
        <end position="62"/>
    </location>
</feature>
<organism evidence="2 3">
    <name type="scientific">Araneus ventricosus</name>
    <name type="common">Orbweaver spider</name>
    <name type="synonym">Epeira ventricosa</name>
    <dbReference type="NCBI Taxonomy" id="182803"/>
    <lineage>
        <taxon>Eukaryota</taxon>
        <taxon>Metazoa</taxon>
        <taxon>Ecdysozoa</taxon>
        <taxon>Arthropoda</taxon>
        <taxon>Chelicerata</taxon>
        <taxon>Arachnida</taxon>
        <taxon>Araneae</taxon>
        <taxon>Araneomorphae</taxon>
        <taxon>Entelegynae</taxon>
        <taxon>Araneoidea</taxon>
        <taxon>Araneidae</taxon>
        <taxon>Araneus</taxon>
    </lineage>
</organism>
<feature type="region of interest" description="Disordered" evidence="1">
    <location>
        <begin position="1"/>
        <end position="82"/>
    </location>
</feature>
<name>A0A4Y2LYA3_ARAVE</name>
<reference evidence="2 3" key="1">
    <citation type="journal article" date="2019" name="Sci. Rep.">
        <title>Orb-weaving spider Araneus ventricosus genome elucidates the spidroin gene catalogue.</title>
        <authorList>
            <person name="Kono N."/>
            <person name="Nakamura H."/>
            <person name="Ohtoshi R."/>
            <person name="Moran D.A.P."/>
            <person name="Shinohara A."/>
            <person name="Yoshida Y."/>
            <person name="Fujiwara M."/>
            <person name="Mori M."/>
            <person name="Tomita M."/>
            <person name="Arakawa K."/>
        </authorList>
    </citation>
    <scope>NUCLEOTIDE SEQUENCE [LARGE SCALE GENOMIC DNA]</scope>
</reference>
<evidence type="ECO:0000313" key="2">
    <source>
        <dbReference type="EMBL" id="GBN19751.1"/>
    </source>
</evidence>
<comment type="caution">
    <text evidence="2">The sequence shown here is derived from an EMBL/GenBank/DDBJ whole genome shotgun (WGS) entry which is preliminary data.</text>
</comment>
<sequence length="82" mass="8728">MGRRSVTPNFQHPPRGSKPDSTQDPSHVKSLRMGAKRPPAGVVRKLGEEMPSQVSSASSAQGSKRRGPSAKYPRSTSKKAGS</sequence>
<feature type="compositionally biased region" description="Polar residues" evidence="1">
    <location>
        <begin position="1"/>
        <end position="10"/>
    </location>
</feature>
<evidence type="ECO:0000313" key="3">
    <source>
        <dbReference type="Proteomes" id="UP000499080"/>
    </source>
</evidence>
<dbReference type="Proteomes" id="UP000499080">
    <property type="component" value="Unassembled WGS sequence"/>
</dbReference>
<accession>A0A4Y2LYA3</accession>
<gene>
    <name evidence="2" type="ORF">AVEN_261821_1</name>
</gene>
<keyword evidence="3" id="KW-1185">Reference proteome</keyword>
<dbReference type="AlphaFoldDB" id="A0A4Y2LYA3"/>
<proteinExistence type="predicted"/>
<evidence type="ECO:0000256" key="1">
    <source>
        <dbReference type="SAM" id="MobiDB-lite"/>
    </source>
</evidence>
<dbReference type="EMBL" id="BGPR01006520">
    <property type="protein sequence ID" value="GBN19751.1"/>
    <property type="molecule type" value="Genomic_DNA"/>
</dbReference>